<dbReference type="AlphaFoldDB" id="A0A1H6TL50"/>
<gene>
    <name evidence="2" type="ORF">SAMN05192553_101372</name>
</gene>
<dbReference type="EMBL" id="FNZH01000001">
    <property type="protein sequence ID" value="SEI80778.1"/>
    <property type="molecule type" value="Genomic_DNA"/>
</dbReference>
<keyword evidence="1" id="KW-1133">Transmembrane helix</keyword>
<reference evidence="3" key="1">
    <citation type="submission" date="2016-10" db="EMBL/GenBank/DDBJ databases">
        <authorList>
            <person name="Varghese N."/>
            <person name="Submissions S."/>
        </authorList>
    </citation>
    <scope>NUCLEOTIDE SEQUENCE [LARGE SCALE GENOMIC DNA]</scope>
    <source>
        <strain evidence="3">IBRC-M 10761</strain>
    </source>
</reference>
<keyword evidence="1" id="KW-0812">Transmembrane</keyword>
<evidence type="ECO:0000313" key="2">
    <source>
        <dbReference type="EMBL" id="SEI80778.1"/>
    </source>
</evidence>
<proteinExistence type="predicted"/>
<sequence length="67" mass="7965">MDATDFRLIKILEYSAYPYLFLLFRILLNNLSIFRIKFRLIPDLVPVNLKFVRCPCCSQYLHSHLAS</sequence>
<evidence type="ECO:0000256" key="1">
    <source>
        <dbReference type="SAM" id="Phobius"/>
    </source>
</evidence>
<keyword evidence="1" id="KW-0472">Membrane</keyword>
<dbReference type="Proteomes" id="UP000199403">
    <property type="component" value="Unassembled WGS sequence"/>
</dbReference>
<accession>A0A1H6TL50</accession>
<evidence type="ECO:0000313" key="3">
    <source>
        <dbReference type="Proteomes" id="UP000199403"/>
    </source>
</evidence>
<organism evidence="2 3">
    <name type="scientific">Cyclobacterium xiamenense</name>
    <dbReference type="NCBI Taxonomy" id="1297121"/>
    <lineage>
        <taxon>Bacteria</taxon>
        <taxon>Pseudomonadati</taxon>
        <taxon>Bacteroidota</taxon>
        <taxon>Cytophagia</taxon>
        <taxon>Cytophagales</taxon>
        <taxon>Cyclobacteriaceae</taxon>
        <taxon>Cyclobacterium</taxon>
    </lineage>
</organism>
<name>A0A1H6TL50_9BACT</name>
<dbReference type="STRING" id="1416801.SAMN05192553_101372"/>
<protein>
    <submittedName>
        <fullName evidence="2">Uncharacterized protein</fullName>
    </submittedName>
</protein>
<keyword evidence="3" id="KW-1185">Reference proteome</keyword>
<feature type="transmembrane region" description="Helical" evidence="1">
    <location>
        <begin position="16"/>
        <end position="34"/>
    </location>
</feature>